<dbReference type="RefSeq" id="WP_213243846.1">
    <property type="nucleotide sequence ID" value="NZ_CP045806.1"/>
</dbReference>
<gene>
    <name evidence="1" type="ORF">GII31_13515</name>
</gene>
<dbReference type="EMBL" id="CP045809">
    <property type="protein sequence ID" value="QHN35738.1"/>
    <property type="molecule type" value="Genomic_DNA"/>
</dbReference>
<accession>A0ABX6IIN0</accession>
<reference evidence="1" key="1">
    <citation type="journal article" date="2021" name="Nat. Microbiol.">
        <title>Cocultivation of an ultrasmall environmental parasitic bacterium with lytic ability against bacteria associated with wastewater foams.</title>
        <authorList>
            <person name="Batinovic S."/>
            <person name="Rose J.J.A."/>
            <person name="Ratcliffe J."/>
            <person name="Seviour R.J."/>
            <person name="Petrovski S."/>
        </authorList>
    </citation>
    <scope>NUCLEOTIDE SEQUENCE</scope>
    <source>
        <strain evidence="1">CON9</strain>
    </source>
</reference>
<proteinExistence type="predicted"/>
<dbReference type="Proteomes" id="UP001059836">
    <property type="component" value="Chromosome"/>
</dbReference>
<keyword evidence="2" id="KW-1185">Reference proteome</keyword>
<organism evidence="1 2">
    <name type="scientific">Gordonia pseudamarae</name>
    <dbReference type="NCBI Taxonomy" id="2831662"/>
    <lineage>
        <taxon>Bacteria</taxon>
        <taxon>Bacillati</taxon>
        <taxon>Actinomycetota</taxon>
        <taxon>Actinomycetes</taxon>
        <taxon>Mycobacteriales</taxon>
        <taxon>Gordoniaceae</taxon>
        <taxon>Gordonia</taxon>
    </lineage>
</organism>
<evidence type="ECO:0000313" key="2">
    <source>
        <dbReference type="Proteomes" id="UP001059836"/>
    </source>
</evidence>
<sequence length="174" mass="17399">MHITDSCRTTAGAVGVILVCAGALTACMSDPAGEEFTLAGGTTVQVQPPSGWQAREADGTVLLTPKGDDRDLAGLTDALTSAQLGSSSRGANFLTITTVGRCGGDGSWLWSTTVRTSSGVQSGEVRGKAGDRCVAVHASYAQGGGDDSANGAETGPPSVDLLGKVVDGDIVSID</sequence>
<evidence type="ECO:0000313" key="1">
    <source>
        <dbReference type="EMBL" id="QHN35738.1"/>
    </source>
</evidence>
<protein>
    <recommendedName>
        <fullName evidence="3">DUF5642 domain-containing protein</fullName>
    </recommendedName>
</protein>
<evidence type="ECO:0008006" key="3">
    <source>
        <dbReference type="Google" id="ProtNLM"/>
    </source>
</evidence>
<name>A0ABX6IIN0_9ACTN</name>